<accession>A0ABY7DFI8</accession>
<protein>
    <submittedName>
        <fullName evidence="1">Uncharacterized protein</fullName>
    </submittedName>
</protein>
<gene>
    <name evidence="1" type="ORF">MAR_029107</name>
</gene>
<evidence type="ECO:0000313" key="1">
    <source>
        <dbReference type="EMBL" id="WAQ96417.1"/>
    </source>
</evidence>
<dbReference type="PANTHER" id="PTHR46601">
    <property type="entry name" value="ULP_PROTEASE DOMAIN-CONTAINING PROTEIN"/>
    <property type="match status" value="1"/>
</dbReference>
<name>A0ABY7DFI8_MYAAR</name>
<dbReference type="EMBL" id="CP111013">
    <property type="protein sequence ID" value="WAQ96417.1"/>
    <property type="molecule type" value="Genomic_DNA"/>
</dbReference>
<proteinExistence type="predicted"/>
<keyword evidence="2" id="KW-1185">Reference proteome</keyword>
<dbReference type="PANTHER" id="PTHR46601:SF1">
    <property type="entry name" value="ADF-H DOMAIN-CONTAINING PROTEIN"/>
    <property type="match status" value="1"/>
</dbReference>
<sequence length="96" mass="11082">MDFAASFSCSSLDEVETVNLNQTMVTVHVVVVYYKEHHELKHISYCVHFLIPLRVSALHAVKPDLKTVHYFTDSPSRQYGNIPGAVRRRRKLELLK</sequence>
<evidence type="ECO:0000313" key="2">
    <source>
        <dbReference type="Proteomes" id="UP001164746"/>
    </source>
</evidence>
<dbReference type="Proteomes" id="UP001164746">
    <property type="component" value="Chromosome 2"/>
</dbReference>
<reference evidence="1" key="1">
    <citation type="submission" date="2022-11" db="EMBL/GenBank/DDBJ databases">
        <title>Centuries of genome instability and evolution in soft-shell clam transmissible cancer (bioRxiv).</title>
        <authorList>
            <person name="Hart S.F.M."/>
            <person name="Yonemitsu M.A."/>
            <person name="Giersch R.M."/>
            <person name="Beal B.F."/>
            <person name="Arriagada G."/>
            <person name="Davis B.W."/>
            <person name="Ostrander E.A."/>
            <person name="Goff S.P."/>
            <person name="Metzger M.J."/>
        </authorList>
    </citation>
    <scope>NUCLEOTIDE SEQUENCE</scope>
    <source>
        <strain evidence="1">MELC-2E11</strain>
        <tissue evidence="1">Siphon/mantle</tissue>
    </source>
</reference>
<organism evidence="1 2">
    <name type="scientific">Mya arenaria</name>
    <name type="common">Soft-shell clam</name>
    <dbReference type="NCBI Taxonomy" id="6604"/>
    <lineage>
        <taxon>Eukaryota</taxon>
        <taxon>Metazoa</taxon>
        <taxon>Spiralia</taxon>
        <taxon>Lophotrochozoa</taxon>
        <taxon>Mollusca</taxon>
        <taxon>Bivalvia</taxon>
        <taxon>Autobranchia</taxon>
        <taxon>Heteroconchia</taxon>
        <taxon>Euheterodonta</taxon>
        <taxon>Imparidentia</taxon>
        <taxon>Neoheterodontei</taxon>
        <taxon>Myida</taxon>
        <taxon>Myoidea</taxon>
        <taxon>Myidae</taxon>
        <taxon>Mya</taxon>
    </lineage>
</organism>